<evidence type="ECO:0000313" key="3">
    <source>
        <dbReference type="Proteomes" id="UP000292447"/>
    </source>
</evidence>
<keyword evidence="3" id="KW-1185">Reference proteome</keyword>
<proteinExistence type="predicted"/>
<feature type="region of interest" description="Disordered" evidence="1">
    <location>
        <begin position="135"/>
        <end position="181"/>
    </location>
</feature>
<evidence type="ECO:0000313" key="2">
    <source>
        <dbReference type="EMBL" id="QBM85580.1"/>
    </source>
</evidence>
<gene>
    <name evidence="2" type="ORF">METSCH_A02020</name>
</gene>
<dbReference type="EMBL" id="CP034456">
    <property type="protein sequence ID" value="QBM85580.1"/>
    <property type="molecule type" value="Genomic_DNA"/>
</dbReference>
<evidence type="ECO:0000256" key="1">
    <source>
        <dbReference type="SAM" id="MobiDB-lite"/>
    </source>
</evidence>
<dbReference type="AlphaFoldDB" id="A0A4P6XDX2"/>
<name>A0A4P6XDX2_9ASCO</name>
<sequence>MDLSFDVSFNASALLEDHQLDTTDLLMPEEEYEGTSPVKKLNHKTNLPFQSLKSVSLPNLACLFLLPSNELFQVTTHLRQDKNLHNGKIQKLLQLLQGENSDYELDDQLRTRVFKARAARNSSLDALDMHLDSWLQEADPKRPPSPLKRRSLSAGLDADKENAVLEPSKRKLSDSVRKPPLKKTKSYASIPLLQSKRDTNSWMSSVQTSPQRVCVPKPTALPGKPCLKAQENIRIFLVDSLTGSVADATQFGTELNALNCEGFPLPDNANEVVQIPTNDTGGLSAVQKMAFIKVLAGKLRELAGKKHSHKGFYSKQEFEDLRARSRTVAIFQDSGKRVRWADELEW</sequence>
<feature type="compositionally biased region" description="Basic and acidic residues" evidence="1">
    <location>
        <begin position="157"/>
        <end position="177"/>
    </location>
</feature>
<dbReference type="Proteomes" id="UP000292447">
    <property type="component" value="Chromosome I"/>
</dbReference>
<reference evidence="3" key="1">
    <citation type="submission" date="2019-03" db="EMBL/GenBank/DDBJ databases">
        <title>Snf2 controls pulcherriminic acid biosynthesis and connects pigmentation and antifungal activity of the yeast Metschnikowia pulcherrima.</title>
        <authorList>
            <person name="Gore-Lloyd D."/>
            <person name="Sumann I."/>
            <person name="Brachmann A.O."/>
            <person name="Schneeberger K."/>
            <person name="Ortiz-Merino R.A."/>
            <person name="Moreno-Beltran M."/>
            <person name="Schlaefli M."/>
            <person name="Kirner P."/>
            <person name="Santos Kron A."/>
            <person name="Wolfe K.H."/>
            <person name="Piel J."/>
            <person name="Ahrens C.H."/>
            <person name="Henk D."/>
            <person name="Freimoser F.M."/>
        </authorList>
    </citation>
    <scope>NUCLEOTIDE SEQUENCE [LARGE SCALE GENOMIC DNA]</scope>
    <source>
        <strain evidence="3">APC 1.2</strain>
    </source>
</reference>
<organism evidence="2 3">
    <name type="scientific">Metschnikowia aff. pulcherrima</name>
    <dbReference type="NCBI Taxonomy" id="2163413"/>
    <lineage>
        <taxon>Eukaryota</taxon>
        <taxon>Fungi</taxon>
        <taxon>Dikarya</taxon>
        <taxon>Ascomycota</taxon>
        <taxon>Saccharomycotina</taxon>
        <taxon>Pichiomycetes</taxon>
        <taxon>Metschnikowiaceae</taxon>
        <taxon>Metschnikowia</taxon>
    </lineage>
</organism>
<protein>
    <submittedName>
        <fullName evidence="2">Uncharacterized protein</fullName>
    </submittedName>
</protein>
<accession>A0A4P6XDX2</accession>